<name>A0A9W6P1G3_9PSEU</name>
<sequence length="312" mass="32886">MRTGPAGTAGYHHEVVLHGADEEFLAVVAPFVREGVAAGEPTIVALGEHEAALLRRALPRGNGVSWLSAAAQYRTPASAIRTYREQFAEAVGSGVPQVRLVGKVPRPGHGASWGGWLRYEAAVNQAFATFPVWSLCSYDTRTTPRPVLDDVVRTHPHLVGPDGTRRPNPGFVDPEEVLAEGLRAPLPAEPGAPALVLDDPSPATARHALLGLAVRLDRDELEDLVLALSEVVDNAWVHGAPPVRVAVWTGERTVVTVTDTGAGPSDPYAGLLPAKGSATAGLGLWMAHQLGREVSLHRGPGGFTVRMTAGPS</sequence>
<dbReference type="Gene3D" id="3.30.565.10">
    <property type="entry name" value="Histidine kinase-like ATPase, C-terminal domain"/>
    <property type="match status" value="1"/>
</dbReference>
<dbReference type="NCBIfam" id="NF041045">
    <property type="entry name" value="RsbA_anti_sig"/>
    <property type="match status" value="1"/>
</dbReference>
<dbReference type="Proteomes" id="UP001143463">
    <property type="component" value="Unassembled WGS sequence"/>
</dbReference>
<dbReference type="InterPro" id="IPR036890">
    <property type="entry name" value="HATPase_C_sf"/>
</dbReference>
<comment type="caution">
    <text evidence="4">The sequence shown here is derived from an EMBL/GenBank/DDBJ whole genome shotgun (WGS) entry which is preliminary data.</text>
</comment>
<keyword evidence="1" id="KW-0418">Kinase</keyword>
<reference evidence="4" key="2">
    <citation type="submission" date="2023-01" db="EMBL/GenBank/DDBJ databases">
        <authorList>
            <person name="Sun Q."/>
            <person name="Evtushenko L."/>
        </authorList>
    </citation>
    <scope>NUCLEOTIDE SEQUENCE</scope>
    <source>
        <strain evidence="4">VKM Ac-1069</strain>
    </source>
</reference>
<dbReference type="SUPFAM" id="SSF55874">
    <property type="entry name" value="ATPase domain of HSP90 chaperone/DNA topoisomerase II/histidine kinase"/>
    <property type="match status" value="1"/>
</dbReference>
<dbReference type="InterPro" id="IPR047718">
    <property type="entry name" value="RsbA-like_anti_sig"/>
</dbReference>
<dbReference type="CDD" id="cd16936">
    <property type="entry name" value="HATPase_RsbW-like"/>
    <property type="match status" value="1"/>
</dbReference>
<feature type="domain" description="Histidine kinase/HSP90-like ATPase" evidence="2">
    <location>
        <begin position="203"/>
        <end position="308"/>
    </location>
</feature>
<dbReference type="Pfam" id="PF13581">
    <property type="entry name" value="HATPase_c_2"/>
    <property type="match status" value="1"/>
</dbReference>
<organism evidence="4 5">
    <name type="scientific">Pseudonocardia halophobica</name>
    <dbReference type="NCBI Taxonomy" id="29401"/>
    <lineage>
        <taxon>Bacteria</taxon>
        <taxon>Bacillati</taxon>
        <taxon>Actinomycetota</taxon>
        <taxon>Actinomycetes</taxon>
        <taxon>Pseudonocardiales</taxon>
        <taxon>Pseudonocardiaceae</taxon>
        <taxon>Pseudonocardia</taxon>
    </lineage>
</organism>
<gene>
    <name evidence="4" type="ORF">GCM10017577_72650</name>
</gene>
<dbReference type="InterPro" id="IPR025847">
    <property type="entry name" value="MEDS_domain"/>
</dbReference>
<evidence type="ECO:0000256" key="1">
    <source>
        <dbReference type="ARBA" id="ARBA00022527"/>
    </source>
</evidence>
<keyword evidence="1" id="KW-0723">Serine/threonine-protein kinase</keyword>
<dbReference type="EMBL" id="BSFQ01000066">
    <property type="protein sequence ID" value="GLL16110.1"/>
    <property type="molecule type" value="Genomic_DNA"/>
</dbReference>
<keyword evidence="1" id="KW-0808">Transferase</keyword>
<dbReference type="Pfam" id="PF14417">
    <property type="entry name" value="MEDS"/>
    <property type="match status" value="1"/>
</dbReference>
<dbReference type="AlphaFoldDB" id="A0A9W6P1G3"/>
<dbReference type="GO" id="GO:0004674">
    <property type="term" value="F:protein serine/threonine kinase activity"/>
    <property type="evidence" value="ECO:0007669"/>
    <property type="project" value="UniProtKB-KW"/>
</dbReference>
<reference evidence="4" key="1">
    <citation type="journal article" date="2014" name="Int. J. Syst. Evol. Microbiol.">
        <title>Complete genome sequence of Corynebacterium casei LMG S-19264T (=DSM 44701T), isolated from a smear-ripened cheese.</title>
        <authorList>
            <consortium name="US DOE Joint Genome Institute (JGI-PGF)"/>
            <person name="Walter F."/>
            <person name="Albersmeier A."/>
            <person name="Kalinowski J."/>
            <person name="Ruckert C."/>
        </authorList>
    </citation>
    <scope>NUCLEOTIDE SEQUENCE</scope>
    <source>
        <strain evidence="4">VKM Ac-1069</strain>
    </source>
</reference>
<dbReference type="PANTHER" id="PTHR35526">
    <property type="entry name" value="ANTI-SIGMA-F FACTOR RSBW-RELATED"/>
    <property type="match status" value="1"/>
</dbReference>
<evidence type="ECO:0000313" key="4">
    <source>
        <dbReference type="EMBL" id="GLL16110.1"/>
    </source>
</evidence>
<dbReference type="InterPro" id="IPR003594">
    <property type="entry name" value="HATPase_dom"/>
</dbReference>
<keyword evidence="5" id="KW-1185">Reference proteome</keyword>
<evidence type="ECO:0000313" key="5">
    <source>
        <dbReference type="Proteomes" id="UP001143463"/>
    </source>
</evidence>
<dbReference type="RefSeq" id="WP_037054364.1">
    <property type="nucleotide sequence ID" value="NZ_BAAAUZ010000042.1"/>
</dbReference>
<evidence type="ECO:0000259" key="3">
    <source>
        <dbReference type="Pfam" id="PF14417"/>
    </source>
</evidence>
<dbReference type="PANTHER" id="PTHR35526:SF3">
    <property type="entry name" value="ANTI-SIGMA-F FACTOR RSBW"/>
    <property type="match status" value="1"/>
</dbReference>
<dbReference type="InterPro" id="IPR050267">
    <property type="entry name" value="Anti-sigma-factor_SerPK"/>
</dbReference>
<accession>A0A9W6P1G3</accession>
<proteinExistence type="predicted"/>
<evidence type="ECO:0000259" key="2">
    <source>
        <dbReference type="Pfam" id="PF13581"/>
    </source>
</evidence>
<feature type="domain" description="MEDS" evidence="3">
    <location>
        <begin position="13"/>
        <end position="156"/>
    </location>
</feature>
<protein>
    <submittedName>
        <fullName evidence="4">Anti-sigma regulatory factor</fullName>
    </submittedName>
</protein>